<evidence type="ECO:0000313" key="2">
    <source>
        <dbReference type="WBParaSite" id="PDA_v2.g9441.t1"/>
    </source>
</evidence>
<proteinExistence type="predicted"/>
<sequence length="109" mass="12514">MIFRVDVQTSLWSCSSDSLNCIDLSLPAWIDGQYGLMSDAVQSTIRQFRILLECFFILFIMAGYFESVKLCLKFCYFFIRNPKNAYTKFKASTLSSKVVPFSSNARSMN</sequence>
<dbReference type="AlphaFoldDB" id="A0A914QYN6"/>
<organism evidence="1 2">
    <name type="scientific">Panagrolaimus davidi</name>
    <dbReference type="NCBI Taxonomy" id="227884"/>
    <lineage>
        <taxon>Eukaryota</taxon>
        <taxon>Metazoa</taxon>
        <taxon>Ecdysozoa</taxon>
        <taxon>Nematoda</taxon>
        <taxon>Chromadorea</taxon>
        <taxon>Rhabditida</taxon>
        <taxon>Tylenchina</taxon>
        <taxon>Panagrolaimomorpha</taxon>
        <taxon>Panagrolaimoidea</taxon>
        <taxon>Panagrolaimidae</taxon>
        <taxon>Panagrolaimus</taxon>
    </lineage>
</organism>
<reference evidence="2" key="1">
    <citation type="submission" date="2022-11" db="UniProtKB">
        <authorList>
            <consortium name="WormBaseParasite"/>
        </authorList>
    </citation>
    <scope>IDENTIFICATION</scope>
</reference>
<keyword evidence="1" id="KW-1185">Reference proteome</keyword>
<name>A0A914QYN6_9BILA</name>
<dbReference type="Proteomes" id="UP000887578">
    <property type="component" value="Unplaced"/>
</dbReference>
<accession>A0A914QYN6</accession>
<evidence type="ECO:0000313" key="1">
    <source>
        <dbReference type="Proteomes" id="UP000887578"/>
    </source>
</evidence>
<dbReference type="WBParaSite" id="PDA_v2.g9441.t1">
    <property type="protein sequence ID" value="PDA_v2.g9441.t1"/>
    <property type="gene ID" value="PDA_v2.g9441"/>
</dbReference>
<protein>
    <submittedName>
        <fullName evidence="2">Uncharacterized protein</fullName>
    </submittedName>
</protein>